<gene>
    <name evidence="2" type="ORF">GGQ63_004277</name>
</gene>
<sequence length="91" mass="9705">MSIAFHLFQGPVELGPDPDEALPHEVLARIEEGCPPARAIRLWRGLSVPELAARAGVTVEDVVEAERGAPTSIVASNRIARALEVSVSLLI</sequence>
<name>A0A7W9FR08_9HYPH</name>
<dbReference type="Gene3D" id="1.10.260.40">
    <property type="entry name" value="lambda repressor-like DNA-binding domains"/>
    <property type="match status" value="1"/>
</dbReference>
<reference evidence="2 3" key="1">
    <citation type="submission" date="2020-08" db="EMBL/GenBank/DDBJ databases">
        <title>Genomic Encyclopedia of Type Strains, Phase IV (KMG-IV): sequencing the most valuable type-strain genomes for metagenomic binning, comparative biology and taxonomic classification.</title>
        <authorList>
            <person name="Goeker M."/>
        </authorList>
    </citation>
    <scope>NUCLEOTIDE SEQUENCE [LARGE SCALE GENOMIC DNA]</scope>
    <source>
        <strain evidence="2 3">DSM 16268</strain>
    </source>
</reference>
<organism evidence="2 3">
    <name type="scientific">Prosthecomicrobium pneumaticum</name>
    <dbReference type="NCBI Taxonomy" id="81895"/>
    <lineage>
        <taxon>Bacteria</taxon>
        <taxon>Pseudomonadati</taxon>
        <taxon>Pseudomonadota</taxon>
        <taxon>Alphaproteobacteria</taxon>
        <taxon>Hyphomicrobiales</taxon>
        <taxon>Kaistiaceae</taxon>
        <taxon>Prosthecomicrobium</taxon>
    </lineage>
</organism>
<evidence type="ECO:0000259" key="1">
    <source>
        <dbReference type="PROSITE" id="PS50943"/>
    </source>
</evidence>
<dbReference type="EMBL" id="JACHOO010000014">
    <property type="protein sequence ID" value="MBB5755176.1"/>
    <property type="molecule type" value="Genomic_DNA"/>
</dbReference>
<accession>A0A7W9FR08</accession>
<comment type="caution">
    <text evidence="2">The sequence shown here is derived from an EMBL/GenBank/DDBJ whole genome shotgun (WGS) entry which is preliminary data.</text>
</comment>
<dbReference type="GO" id="GO:0003677">
    <property type="term" value="F:DNA binding"/>
    <property type="evidence" value="ECO:0007669"/>
    <property type="project" value="UniProtKB-KW"/>
</dbReference>
<dbReference type="RefSeq" id="WP_183858606.1">
    <property type="nucleotide sequence ID" value="NZ_JACHOO010000014.1"/>
</dbReference>
<evidence type="ECO:0000313" key="3">
    <source>
        <dbReference type="Proteomes" id="UP000523821"/>
    </source>
</evidence>
<proteinExistence type="predicted"/>
<dbReference type="SUPFAM" id="SSF47413">
    <property type="entry name" value="lambda repressor-like DNA-binding domains"/>
    <property type="match status" value="1"/>
</dbReference>
<dbReference type="Proteomes" id="UP000523821">
    <property type="component" value="Unassembled WGS sequence"/>
</dbReference>
<feature type="domain" description="HTH cro/C1-type" evidence="1">
    <location>
        <begin position="38"/>
        <end position="90"/>
    </location>
</feature>
<dbReference type="InterPro" id="IPR001387">
    <property type="entry name" value="Cro/C1-type_HTH"/>
</dbReference>
<protein>
    <submittedName>
        <fullName evidence="2">DNA-binding transcriptional regulator YiaG</fullName>
    </submittedName>
</protein>
<dbReference type="PROSITE" id="PS50943">
    <property type="entry name" value="HTH_CROC1"/>
    <property type="match status" value="1"/>
</dbReference>
<dbReference type="InterPro" id="IPR010982">
    <property type="entry name" value="Lambda_DNA-bd_dom_sf"/>
</dbReference>
<keyword evidence="2" id="KW-0238">DNA-binding</keyword>
<keyword evidence="3" id="KW-1185">Reference proteome</keyword>
<dbReference type="CDD" id="cd00093">
    <property type="entry name" value="HTH_XRE"/>
    <property type="match status" value="1"/>
</dbReference>
<dbReference type="AlphaFoldDB" id="A0A7W9FR08"/>
<evidence type="ECO:0000313" key="2">
    <source>
        <dbReference type="EMBL" id="MBB5755176.1"/>
    </source>
</evidence>